<evidence type="ECO:0000259" key="24">
    <source>
        <dbReference type="Pfam" id="PF08696"/>
    </source>
</evidence>
<keyword evidence="13" id="KW-0378">Hydrolase</keyword>
<dbReference type="GO" id="GO:0005524">
    <property type="term" value="F:ATP binding"/>
    <property type="evidence" value="ECO:0007669"/>
    <property type="project" value="UniProtKB-KW"/>
</dbReference>
<accession>C5DTV1</accession>
<dbReference type="Proteomes" id="UP000008536">
    <property type="component" value="Chromosome C"/>
</dbReference>
<dbReference type="KEGG" id="zro:ZYRO0C11528g"/>
<dbReference type="CDD" id="cd18808">
    <property type="entry name" value="SF1_C_Upf1"/>
    <property type="match status" value="1"/>
</dbReference>
<evidence type="ECO:0000256" key="8">
    <source>
        <dbReference type="ARBA" id="ARBA00022722"/>
    </source>
</evidence>
<evidence type="ECO:0000256" key="3">
    <source>
        <dbReference type="ARBA" id="ARBA00007913"/>
    </source>
</evidence>
<keyword evidence="8" id="KW-0540">Nuclease</keyword>
<evidence type="ECO:0000256" key="1">
    <source>
        <dbReference type="ARBA" id="ARBA00001966"/>
    </source>
</evidence>
<name>C5DTV1_ZYGRC</name>
<dbReference type="GO" id="GO:0043139">
    <property type="term" value="F:5'-3' DNA helicase activity"/>
    <property type="evidence" value="ECO:0007669"/>
    <property type="project" value="TreeGrafter"/>
</dbReference>
<keyword evidence="10" id="KW-0547">Nucleotide-binding</keyword>
<feature type="region of interest" description="Disordered" evidence="23">
    <location>
        <begin position="229"/>
        <end position="315"/>
    </location>
</feature>
<evidence type="ECO:0000313" key="28">
    <source>
        <dbReference type="Proteomes" id="UP000008536"/>
    </source>
</evidence>
<keyword evidence="9" id="KW-0479">Metal-binding</keyword>
<feature type="compositionally biased region" description="Low complexity" evidence="23">
    <location>
        <begin position="80"/>
        <end position="93"/>
    </location>
</feature>
<sequence>MPRTPQKKRSGSLVVSPEATTSKNRPPITSAATERDNLDERRRRKNYQFAPINNLDNNNKPENSVLKSISVSQVRNTSYSNSKKVQRSKQQQKATLQPSFKNDPILKPVRRQESLEEGPTEEVIWKYSPTARDLSDKVNSSNDNSEDNVQAEKDQEPSSTPLVPKRLKSVLSFTNINDREQSEPPLTTLSMQQRDSLRSRGTTDSMKESLRDIDDILGDIEGDLSMKPKLNRVNDLPSSPSGIQQRQENVEEDYEDSDSNNGDESLINILTQKPTLDDPTPELPTPGTTAPAPAPGPTAPAPAPVLPEHKSSSDNELLDDSLLDYFEEDEKNNDEITDNLANKDLEDLNQVGKQFSQNLNIEKNDGNEDPESSDSEIISENQEFIELAKSAVIREGVERLVILNVSELQLPKVGRQKILHCIDHKGETSSVMVRHPWVYLEFSRGDAIHIIQGQNVDNKRLLSDDINPKTNVRNDNLLVLNPDILLSATTVGNSIGCLRRSTIETIFDDPRGEPKISMTIGNIVHELLQDALRCKLENQKLTVDYLEEVLDSLLKTYSFAIFVCNYTIEQVKDEIMNSHATNILQFVNQFVQKSNLGSYVSISGRRTTRPISIPVILDIEENILSHIYGLKGFLDATVLAHEEKKHEIVPLEVKTGKLGSVSHEAQGLIYTLLLKDKYEVPVDFFLLLQTRTNNFIKHPKILHSIKHVIMARNQLATKLKYRLKEITWDKSHDVILPPILQSSVCDNCFTKESCMVLNNLLEDGTAEESGLRPGEYETITSHLSTNHDKYGAFFKKYNDLITQEESSIMHIKKQLFLLDSNTKESTSGLCLSNLCLVDISEENSTSEEFLHVFKRNFQEGQKPQSMLLSQLNVNDYVFISDERGHFGLCQGRVTSITRGSITICSKKRLRNPEVVAKEILSAAKKQPIEGSQPLITYRLDKNVIEQGLSLTRFNLLNLFLPPVTEDHFVVDQQTGQERSIKKSEGGDQRMRTFLVDKAPPEFIPDELPPLIPYDPNELESFNYDQRKAVGKVMRAKDYALILGMPGSGKTTVIAQIIKILASRGQKVLLTSYTHSAVDNILLKLKGSPINIIRLGSARKIHPEIHEYQPSYQDAESYEDIMKQISDTQVVATTCLGLNDIFFTLQQKDFDYAILDEASQISMPVALGPLRYASKFIMVGDHYQLPPLVRNEEARLGGLQESLFKILCEAQPKAVIELTYQYRMCDDVAALSNFLIYSNKLKCGNEQVAKKKINLPRLKELENFHCPQELHEKDWLCEILEPHKKVIFLNYDLCEEEQLIEINEQKTITNPGEVDIAEQCVNGLIHAGMDCRDIGVMTLYRAQLQLLNKRFASDHYSNLEILTADQFQGRDKESIIISLVRSNVEHNAGSLLRELRRVNVAMTRAKSKLIIIGSRATISSVPQMARLVNFLHSKGWIYDLPHHFRDFHKFPISSPSSSFLHSSQGKNKSYQGSTVDHKSTNGTERKGAKNITASSQLVKDHPIIKQSLLEF</sequence>
<dbReference type="SUPFAM" id="SSF52540">
    <property type="entry name" value="P-loop containing nucleoside triphosphate hydrolases"/>
    <property type="match status" value="1"/>
</dbReference>
<dbReference type="Pfam" id="PF13086">
    <property type="entry name" value="AAA_11"/>
    <property type="match status" value="2"/>
</dbReference>
<dbReference type="FunCoup" id="C5DTV1">
    <property type="interactions" value="597"/>
</dbReference>
<dbReference type="PANTHER" id="PTHR43788">
    <property type="entry name" value="DNA2/NAM7 HELICASE FAMILY MEMBER"/>
    <property type="match status" value="1"/>
</dbReference>
<evidence type="ECO:0000256" key="23">
    <source>
        <dbReference type="SAM" id="MobiDB-lite"/>
    </source>
</evidence>
<dbReference type="EMBL" id="CU928175">
    <property type="protein sequence ID" value="CAR27212.1"/>
    <property type="molecule type" value="Genomic_DNA"/>
</dbReference>
<evidence type="ECO:0000256" key="9">
    <source>
        <dbReference type="ARBA" id="ARBA00022723"/>
    </source>
</evidence>
<evidence type="ECO:0000259" key="25">
    <source>
        <dbReference type="Pfam" id="PF13086"/>
    </source>
</evidence>
<evidence type="ECO:0000256" key="7">
    <source>
        <dbReference type="ARBA" id="ARBA00022705"/>
    </source>
</evidence>
<dbReference type="Gene3D" id="3.40.50.300">
    <property type="entry name" value="P-loop containing nucleotide triphosphate hydrolases"/>
    <property type="match status" value="2"/>
</dbReference>
<dbReference type="GO" id="GO:0006273">
    <property type="term" value="P:lagging strand elongation"/>
    <property type="evidence" value="ECO:0007669"/>
    <property type="project" value="UniProtKB-ARBA"/>
</dbReference>
<dbReference type="GO" id="GO:0006302">
    <property type="term" value="P:double-strand break repair"/>
    <property type="evidence" value="ECO:0007669"/>
    <property type="project" value="UniProtKB-ARBA"/>
</dbReference>
<feature type="compositionally biased region" description="Polar residues" evidence="23">
    <location>
        <begin position="236"/>
        <end position="247"/>
    </location>
</feature>
<keyword evidence="11" id="KW-0255">Endonuclease</keyword>
<dbReference type="InterPro" id="IPR027417">
    <property type="entry name" value="P-loop_NTPase"/>
</dbReference>
<evidence type="ECO:0000256" key="14">
    <source>
        <dbReference type="ARBA" id="ARBA00022806"/>
    </source>
</evidence>
<dbReference type="InterPro" id="IPR050534">
    <property type="entry name" value="Coronavir_polyprotein_1ab"/>
</dbReference>
<dbReference type="HOGENOM" id="CLU_001666_2_1_1"/>
<dbReference type="FunFam" id="3.40.50.300:FF:000789">
    <property type="entry name" value="DNA replication ATP-dependent helicase/nuclease DNA2"/>
    <property type="match status" value="1"/>
</dbReference>
<feature type="compositionally biased region" description="Polar residues" evidence="23">
    <location>
        <begin position="259"/>
        <end position="273"/>
    </location>
</feature>
<feature type="compositionally biased region" description="Pro residues" evidence="23">
    <location>
        <begin position="292"/>
        <end position="305"/>
    </location>
</feature>
<protein>
    <recommendedName>
        <fullName evidence="5">DNA replication ATP-dependent helicase/nuclease DNA2</fullName>
        <ecNumber evidence="4">3.6.4.12</ecNumber>
    </recommendedName>
</protein>
<dbReference type="FunFam" id="3.40.50.300:FF:000721">
    <property type="entry name" value="DNA replication ATP-dependent helicase/nuclease DNA2"/>
    <property type="match status" value="1"/>
</dbReference>
<dbReference type="InParanoid" id="C5DTV1"/>
<keyword evidence="18" id="KW-0238">DNA-binding</keyword>
<dbReference type="InterPro" id="IPR041677">
    <property type="entry name" value="DNA2/NAM7_AAA_11"/>
</dbReference>
<feature type="domain" description="DNA2/NAM7 helicase helicase" evidence="25">
    <location>
        <begin position="1021"/>
        <end position="1112"/>
    </location>
</feature>
<keyword evidence="12" id="KW-0227">DNA damage</keyword>
<dbReference type="GO" id="GO:0035861">
    <property type="term" value="C:site of double-strand break"/>
    <property type="evidence" value="ECO:0007669"/>
    <property type="project" value="UniProtKB-ARBA"/>
</dbReference>
<feature type="domain" description="DNA2/NAM7 helicase-like C-terminal" evidence="26">
    <location>
        <begin position="1198"/>
        <end position="1414"/>
    </location>
</feature>
<dbReference type="GO" id="GO:0051539">
    <property type="term" value="F:4 iron, 4 sulfur cluster binding"/>
    <property type="evidence" value="ECO:0007669"/>
    <property type="project" value="UniProtKB-KW"/>
</dbReference>
<dbReference type="GO" id="GO:0003677">
    <property type="term" value="F:DNA binding"/>
    <property type="evidence" value="ECO:0007669"/>
    <property type="project" value="UniProtKB-KW"/>
</dbReference>
<dbReference type="InterPro" id="IPR041679">
    <property type="entry name" value="DNA2/NAM7-like_C"/>
</dbReference>
<feature type="domain" description="DNA2/NAM7 helicase helicase" evidence="25">
    <location>
        <begin position="1122"/>
        <end position="1188"/>
    </location>
</feature>
<keyword evidence="17" id="KW-0411">Iron-sulfur</keyword>
<evidence type="ECO:0000256" key="22">
    <source>
        <dbReference type="ARBA" id="ARBA00047995"/>
    </source>
</evidence>
<evidence type="ECO:0000256" key="15">
    <source>
        <dbReference type="ARBA" id="ARBA00022840"/>
    </source>
</evidence>
<dbReference type="GO" id="GO:0005634">
    <property type="term" value="C:nucleus"/>
    <property type="evidence" value="ECO:0007669"/>
    <property type="project" value="UniProtKB-SubCell"/>
</dbReference>
<dbReference type="InterPro" id="IPR047187">
    <property type="entry name" value="SF1_C_Upf1"/>
</dbReference>
<evidence type="ECO:0000256" key="2">
    <source>
        <dbReference type="ARBA" id="ARBA00004123"/>
    </source>
</evidence>
<organism evidence="27 28">
    <name type="scientific">Zygosaccharomyces rouxii (strain ATCC 2623 / CBS 732 / NBRC 1130 / NCYC 568 / NRRL Y-229)</name>
    <dbReference type="NCBI Taxonomy" id="559307"/>
    <lineage>
        <taxon>Eukaryota</taxon>
        <taxon>Fungi</taxon>
        <taxon>Dikarya</taxon>
        <taxon>Ascomycota</taxon>
        <taxon>Saccharomycotina</taxon>
        <taxon>Saccharomycetes</taxon>
        <taxon>Saccharomycetales</taxon>
        <taxon>Saccharomycetaceae</taxon>
        <taxon>Zygosaccharomyces</taxon>
    </lineage>
</organism>
<evidence type="ECO:0000313" key="27">
    <source>
        <dbReference type="EMBL" id="CAR27212.1"/>
    </source>
</evidence>
<dbReference type="CDD" id="cd18041">
    <property type="entry name" value="DEXXQc_DNA2"/>
    <property type="match status" value="1"/>
</dbReference>
<keyword evidence="16" id="KW-0408">Iron</keyword>
<dbReference type="PANTHER" id="PTHR43788:SF8">
    <property type="entry name" value="DNA-BINDING PROTEIN SMUBP-2"/>
    <property type="match status" value="1"/>
</dbReference>
<keyword evidence="15" id="KW-0067">ATP-binding</keyword>
<gene>
    <name evidence="27" type="ordered locus">ZYRO0C11528g</name>
</gene>
<dbReference type="Pfam" id="PF13087">
    <property type="entry name" value="AAA_12"/>
    <property type="match status" value="1"/>
</dbReference>
<feature type="compositionally biased region" description="Basic residues" evidence="23">
    <location>
        <begin position="1"/>
        <end position="10"/>
    </location>
</feature>
<dbReference type="STRING" id="559307.C5DTV1"/>
<keyword evidence="28" id="KW-1185">Reference proteome</keyword>
<evidence type="ECO:0000256" key="13">
    <source>
        <dbReference type="ARBA" id="ARBA00022801"/>
    </source>
</evidence>
<feature type="domain" description="DNA replication factor Dna2 N-terminal" evidence="24">
    <location>
        <begin position="423"/>
        <end position="638"/>
    </location>
</feature>
<dbReference type="GO" id="GO:0017116">
    <property type="term" value="F:single-stranded DNA helicase activity"/>
    <property type="evidence" value="ECO:0007669"/>
    <property type="project" value="InterPro"/>
</dbReference>
<evidence type="ECO:0000256" key="21">
    <source>
        <dbReference type="ARBA" id="ARBA00023268"/>
    </source>
</evidence>
<feature type="compositionally biased region" description="Polar residues" evidence="23">
    <location>
        <begin position="184"/>
        <end position="204"/>
    </location>
</feature>
<evidence type="ECO:0000256" key="4">
    <source>
        <dbReference type="ARBA" id="ARBA00012551"/>
    </source>
</evidence>
<evidence type="ECO:0000256" key="5">
    <source>
        <dbReference type="ARBA" id="ARBA00021516"/>
    </source>
</evidence>
<proteinExistence type="inferred from homology"/>
<comment type="catalytic activity">
    <reaction evidence="22">
        <text>ATP + H2O = ADP + phosphate + H(+)</text>
        <dbReference type="Rhea" id="RHEA:13065"/>
        <dbReference type="ChEBI" id="CHEBI:15377"/>
        <dbReference type="ChEBI" id="CHEBI:15378"/>
        <dbReference type="ChEBI" id="CHEBI:30616"/>
        <dbReference type="ChEBI" id="CHEBI:43474"/>
        <dbReference type="ChEBI" id="CHEBI:456216"/>
        <dbReference type="EC" id="3.6.4.12"/>
    </reaction>
</comment>
<comment type="cofactor">
    <cofactor evidence="1">
        <name>[4Fe-4S] cluster</name>
        <dbReference type="ChEBI" id="CHEBI:49883"/>
    </cofactor>
</comment>
<feature type="region of interest" description="Disordered" evidence="23">
    <location>
        <begin position="1457"/>
        <end position="1491"/>
    </location>
</feature>
<keyword evidence="6" id="KW-0004">4Fe-4S</keyword>
<evidence type="ECO:0000256" key="19">
    <source>
        <dbReference type="ARBA" id="ARBA00023204"/>
    </source>
</evidence>
<feature type="compositionally biased region" description="Polar residues" evidence="23">
    <location>
        <begin position="1463"/>
        <end position="1473"/>
    </location>
</feature>
<keyword evidence="19" id="KW-0234">DNA repair</keyword>
<evidence type="ECO:0000256" key="11">
    <source>
        <dbReference type="ARBA" id="ARBA00022759"/>
    </source>
</evidence>
<dbReference type="EC" id="3.6.4.12" evidence="4"/>
<evidence type="ECO:0000256" key="10">
    <source>
        <dbReference type="ARBA" id="ARBA00022741"/>
    </source>
</evidence>
<keyword evidence="20" id="KW-0539">Nucleus</keyword>
<dbReference type="GO" id="GO:0046872">
    <property type="term" value="F:metal ion binding"/>
    <property type="evidence" value="ECO:0007669"/>
    <property type="project" value="UniProtKB-KW"/>
</dbReference>
<reference evidence="27 28" key="1">
    <citation type="journal article" date="2009" name="Genome Res.">
        <title>Comparative genomics of protoploid Saccharomycetaceae.</title>
        <authorList>
            <consortium name="The Genolevures Consortium"/>
            <person name="Souciet J.-L."/>
            <person name="Dujon B."/>
            <person name="Gaillardin C."/>
            <person name="Johnston M."/>
            <person name="Baret P.V."/>
            <person name="Cliften P."/>
            <person name="Sherman D.J."/>
            <person name="Weissenbach J."/>
            <person name="Westhof E."/>
            <person name="Wincker P."/>
            <person name="Jubin C."/>
            <person name="Poulain J."/>
            <person name="Barbe V."/>
            <person name="Segurens B."/>
            <person name="Artiguenave F."/>
            <person name="Anthouard V."/>
            <person name="Vacherie B."/>
            <person name="Val M.-E."/>
            <person name="Fulton R.S."/>
            <person name="Minx P."/>
            <person name="Wilson R."/>
            <person name="Durrens P."/>
            <person name="Jean G."/>
            <person name="Marck C."/>
            <person name="Martin T."/>
            <person name="Nikolski M."/>
            <person name="Rolland T."/>
            <person name="Seret M.-L."/>
            <person name="Casaregola S."/>
            <person name="Despons L."/>
            <person name="Fairhead C."/>
            <person name="Fischer G."/>
            <person name="Lafontaine I."/>
            <person name="Leh V."/>
            <person name="Lemaire M."/>
            <person name="de Montigny J."/>
            <person name="Neuveglise C."/>
            <person name="Thierry A."/>
            <person name="Blanc-Lenfle I."/>
            <person name="Bleykasten C."/>
            <person name="Diffels J."/>
            <person name="Fritsch E."/>
            <person name="Frangeul L."/>
            <person name="Goeffon A."/>
            <person name="Jauniaux N."/>
            <person name="Kachouri-Lafond R."/>
            <person name="Payen C."/>
            <person name="Potier S."/>
            <person name="Pribylova L."/>
            <person name="Ozanne C."/>
            <person name="Richard G.-F."/>
            <person name="Sacerdot C."/>
            <person name="Straub M.-L."/>
            <person name="Talla E."/>
        </authorList>
    </citation>
    <scope>NUCLEOTIDE SEQUENCE [LARGE SCALE GENOMIC DNA]</scope>
    <source>
        <strain evidence="27 28">ATCC 2623 / CBS 732 / BCRC 21506 / NBRC 1130 / NCYC 568 / NRRL Y-229</strain>
    </source>
</reference>
<evidence type="ECO:0000256" key="18">
    <source>
        <dbReference type="ARBA" id="ARBA00023125"/>
    </source>
</evidence>
<keyword evidence="14" id="KW-0347">Helicase</keyword>
<dbReference type="GO" id="GO:0000014">
    <property type="term" value="F:single-stranded DNA endodeoxyribonuclease activity"/>
    <property type="evidence" value="ECO:0007669"/>
    <property type="project" value="UniProtKB-ARBA"/>
</dbReference>
<feature type="compositionally biased region" description="Polar residues" evidence="23">
    <location>
        <begin position="54"/>
        <end position="79"/>
    </location>
</feature>
<dbReference type="InterPro" id="IPR014808">
    <property type="entry name" value="DNA_replication_fac_Dna2_N"/>
</dbReference>
<dbReference type="Pfam" id="PF08696">
    <property type="entry name" value="Dna2"/>
    <property type="match status" value="1"/>
</dbReference>
<feature type="region of interest" description="Disordered" evidence="23">
    <location>
        <begin position="1"/>
        <end position="210"/>
    </location>
</feature>
<dbReference type="GO" id="GO:0016887">
    <property type="term" value="F:ATP hydrolysis activity"/>
    <property type="evidence" value="ECO:0007669"/>
    <property type="project" value="RHEA"/>
</dbReference>
<feature type="compositionally biased region" description="Basic and acidic residues" evidence="23">
    <location>
        <begin position="1474"/>
        <end position="1486"/>
    </location>
</feature>
<evidence type="ECO:0000256" key="12">
    <source>
        <dbReference type="ARBA" id="ARBA00022763"/>
    </source>
</evidence>
<dbReference type="InterPro" id="IPR026851">
    <property type="entry name" value="Dna2/JHS1_DEXXQ-box"/>
</dbReference>
<evidence type="ECO:0000259" key="26">
    <source>
        <dbReference type="Pfam" id="PF13087"/>
    </source>
</evidence>
<evidence type="ECO:0000256" key="6">
    <source>
        <dbReference type="ARBA" id="ARBA00022485"/>
    </source>
</evidence>
<comment type="similarity">
    <text evidence="3">Belongs to the DNA2/NAM7 helicase family.</text>
</comment>
<evidence type="ECO:0000256" key="16">
    <source>
        <dbReference type="ARBA" id="ARBA00023004"/>
    </source>
</evidence>
<dbReference type="InterPro" id="IPR011604">
    <property type="entry name" value="PDDEXK-like_dom_sf"/>
</dbReference>
<feature type="region of interest" description="Disordered" evidence="23">
    <location>
        <begin position="357"/>
        <end position="376"/>
    </location>
</feature>
<comment type="subcellular location">
    <subcellularLocation>
        <location evidence="2">Nucleus</location>
    </subcellularLocation>
</comment>
<evidence type="ECO:0000256" key="17">
    <source>
        <dbReference type="ARBA" id="ARBA00023014"/>
    </source>
</evidence>
<evidence type="ECO:0000256" key="20">
    <source>
        <dbReference type="ARBA" id="ARBA00023242"/>
    </source>
</evidence>
<keyword evidence="7" id="KW-0235">DNA replication</keyword>
<keyword evidence="21" id="KW-0511">Multifunctional enzyme</keyword>
<dbReference type="Gene3D" id="3.90.320.10">
    <property type="match status" value="1"/>
</dbReference>